<evidence type="ECO:0000256" key="8">
    <source>
        <dbReference type="PIRSR" id="PIRSR001589-1"/>
    </source>
</evidence>
<evidence type="ECO:0000256" key="6">
    <source>
        <dbReference type="ARBA" id="ARBA00022962"/>
    </source>
</evidence>
<accession>A0A401XNL1</accession>
<evidence type="ECO:0000256" key="2">
    <source>
        <dbReference type="ARBA" id="ARBA00005752"/>
    </source>
</evidence>
<dbReference type="EC" id="6.3.5.4" evidence="3"/>
<sequence>MCGFAGIVDFSNSVTEEKVKKAIDLIHHRGPDDEGIEIIRKDIYSIYFGFKRLAIIDLSTGGHQPMFSAEKDMVIVFNGEIYNFKRLKAELQKDGIKFTSESDTEVLIYLYKKYGISFVEHLNGMFAIVLYDIRREKIYLIRDRVGVKPLYYSKLTNGNLIFASELKSILRLNPSSNDIDYSAVYTYFYLGYIPAPATIFQSIKKVLPAHIIEYNLTSKEVKNFAYWTPIKNVYQYESFEDTADKLETLLKDAFKLRMVADVPVGVFLSGGYDSTAVTALLQTEMTSRLKTFTIGFDDEAYNEANHAEAVARHLGTDHTTITCKLTDAIELVPKIPFHFDEPFGDSSAVPTMLVSKLARQYVTVSLSADGGDELFAGYQRHLKAHQQLRKIVSIPPIIKKFIGEMTHLLPNEKNIFKYDLIWKINTYFSDNNTSKLFLNQLSVFSPYQIKIMLSKGVFFNPLQEIYLPEISNESLLNSILLTDFYTYLPEDILTKVDRATMSVSLEGREPFLDYRVVEYAFSLPDYFKINNQNIQKAILRHIVHKYVPKTIMDRPKMGFGIPIHKWLKNELKWMIDEHLNEDKLKRQGFFNPDVVKQSVQYFLKSDSKSRIDHQRIWFLLMFQMWFDRWIDTTH</sequence>
<dbReference type="GO" id="GO:0005524">
    <property type="term" value="F:ATP binding"/>
    <property type="evidence" value="ECO:0007669"/>
    <property type="project" value="UniProtKB-KW"/>
</dbReference>
<dbReference type="AlphaFoldDB" id="A0A401XNL1"/>
<dbReference type="GO" id="GO:0006529">
    <property type="term" value="P:asparagine biosynthetic process"/>
    <property type="evidence" value="ECO:0007669"/>
    <property type="project" value="UniProtKB-KW"/>
</dbReference>
<comment type="similarity">
    <text evidence="2">Belongs to the asparagine synthetase family.</text>
</comment>
<dbReference type="PIRSF" id="PIRSF001589">
    <property type="entry name" value="Asn_synthetase_glu-h"/>
    <property type="match status" value="1"/>
</dbReference>
<dbReference type="InterPro" id="IPR029055">
    <property type="entry name" value="Ntn_hydrolases_N"/>
</dbReference>
<keyword evidence="8" id="KW-0061">Asparagine biosynthesis</keyword>
<keyword evidence="6 8" id="KW-0315">Glutamine amidotransferase</keyword>
<dbReference type="GO" id="GO:0004066">
    <property type="term" value="F:asparagine synthase (glutamine-hydrolyzing) activity"/>
    <property type="evidence" value="ECO:0007669"/>
    <property type="project" value="UniProtKB-EC"/>
</dbReference>
<dbReference type="InterPro" id="IPR001962">
    <property type="entry name" value="Asn_synthase"/>
</dbReference>
<dbReference type="Gene3D" id="3.60.20.10">
    <property type="entry name" value="Glutamine Phosphoribosylpyrophosphate, subunit 1, domain 1"/>
    <property type="match status" value="1"/>
</dbReference>
<dbReference type="SUPFAM" id="SSF56235">
    <property type="entry name" value="N-terminal nucleophile aminohydrolases (Ntn hydrolases)"/>
    <property type="match status" value="1"/>
</dbReference>
<evidence type="ECO:0000256" key="7">
    <source>
        <dbReference type="ARBA" id="ARBA00048741"/>
    </source>
</evidence>
<dbReference type="InterPro" id="IPR033738">
    <property type="entry name" value="AsnB_N"/>
</dbReference>
<dbReference type="InterPro" id="IPR014729">
    <property type="entry name" value="Rossmann-like_a/b/a_fold"/>
</dbReference>
<dbReference type="Proteomes" id="UP000286715">
    <property type="component" value="Unassembled WGS sequence"/>
</dbReference>
<dbReference type="PROSITE" id="PS51278">
    <property type="entry name" value="GATASE_TYPE_2"/>
    <property type="match status" value="1"/>
</dbReference>
<comment type="catalytic activity">
    <reaction evidence="7">
        <text>L-aspartate + L-glutamine + ATP + H2O = L-asparagine + L-glutamate + AMP + diphosphate + H(+)</text>
        <dbReference type="Rhea" id="RHEA:12228"/>
        <dbReference type="ChEBI" id="CHEBI:15377"/>
        <dbReference type="ChEBI" id="CHEBI:15378"/>
        <dbReference type="ChEBI" id="CHEBI:29985"/>
        <dbReference type="ChEBI" id="CHEBI:29991"/>
        <dbReference type="ChEBI" id="CHEBI:30616"/>
        <dbReference type="ChEBI" id="CHEBI:33019"/>
        <dbReference type="ChEBI" id="CHEBI:58048"/>
        <dbReference type="ChEBI" id="CHEBI:58359"/>
        <dbReference type="ChEBI" id="CHEBI:456215"/>
        <dbReference type="EC" id="6.3.5.4"/>
    </reaction>
</comment>
<dbReference type="PANTHER" id="PTHR43284">
    <property type="entry name" value="ASPARAGINE SYNTHETASE (GLUTAMINE-HYDROLYZING)"/>
    <property type="match status" value="1"/>
</dbReference>
<organism evidence="12 13">
    <name type="scientific">Thermaurantimonas aggregans</name>
    <dbReference type="NCBI Taxonomy" id="2173829"/>
    <lineage>
        <taxon>Bacteria</taxon>
        <taxon>Pseudomonadati</taxon>
        <taxon>Bacteroidota</taxon>
        <taxon>Flavobacteriia</taxon>
        <taxon>Flavobacteriales</taxon>
        <taxon>Schleiferiaceae</taxon>
        <taxon>Thermaurantimonas</taxon>
    </lineage>
</organism>
<keyword evidence="4 9" id="KW-0547">Nucleotide-binding</keyword>
<evidence type="ECO:0000256" key="3">
    <source>
        <dbReference type="ARBA" id="ARBA00012737"/>
    </source>
</evidence>
<gene>
    <name evidence="12" type="primary">wbpQ</name>
    <name evidence="12" type="ORF">JCM31826_20720</name>
</gene>
<dbReference type="CDD" id="cd00712">
    <property type="entry name" value="AsnB"/>
    <property type="match status" value="1"/>
</dbReference>
<feature type="domain" description="Glutamine amidotransferase type-2" evidence="11">
    <location>
        <begin position="2"/>
        <end position="217"/>
    </location>
</feature>
<comment type="caution">
    <text evidence="12">The sequence shown here is derived from an EMBL/GenBank/DDBJ whole genome shotgun (WGS) entry which is preliminary data.</text>
</comment>
<evidence type="ECO:0000313" key="13">
    <source>
        <dbReference type="Proteomes" id="UP000286715"/>
    </source>
</evidence>
<dbReference type="Gene3D" id="3.40.50.620">
    <property type="entry name" value="HUPs"/>
    <property type="match status" value="1"/>
</dbReference>
<dbReference type="SUPFAM" id="SSF52402">
    <property type="entry name" value="Adenine nucleotide alpha hydrolases-like"/>
    <property type="match status" value="1"/>
</dbReference>
<feature type="binding site" evidence="9">
    <location>
        <position position="294"/>
    </location>
    <ligand>
        <name>ATP</name>
        <dbReference type="ChEBI" id="CHEBI:30616"/>
    </ligand>
</feature>
<comment type="pathway">
    <text evidence="1">Amino-acid biosynthesis; L-asparagine biosynthesis; L-asparagine from L-aspartate (L-Gln route): step 1/1.</text>
</comment>
<dbReference type="GO" id="GO:0005829">
    <property type="term" value="C:cytosol"/>
    <property type="evidence" value="ECO:0007669"/>
    <property type="project" value="TreeGrafter"/>
</dbReference>
<name>A0A401XNL1_9FLAO</name>
<keyword evidence="8" id="KW-0028">Amino-acid biosynthesis</keyword>
<evidence type="ECO:0000256" key="4">
    <source>
        <dbReference type="ARBA" id="ARBA00022741"/>
    </source>
</evidence>
<evidence type="ECO:0000256" key="9">
    <source>
        <dbReference type="PIRSR" id="PIRSR001589-2"/>
    </source>
</evidence>
<evidence type="ECO:0000256" key="1">
    <source>
        <dbReference type="ARBA" id="ARBA00005187"/>
    </source>
</evidence>
<protein>
    <recommendedName>
        <fullName evidence="3">asparagine synthase (glutamine-hydrolyzing)</fullName>
        <ecNumber evidence="3">6.3.5.4</ecNumber>
    </recommendedName>
</protein>
<reference evidence="12 13" key="1">
    <citation type="submission" date="2018-11" db="EMBL/GenBank/DDBJ databases">
        <title>Schleiferia aggregans sp. nov., a moderately thermophilic heterotrophic bacterium isolated from microbial mats at a terrestrial hot spring.</title>
        <authorList>
            <person name="Iino T."/>
            <person name="Ohkuma M."/>
            <person name="Haruta S."/>
        </authorList>
    </citation>
    <scope>NUCLEOTIDE SEQUENCE [LARGE SCALE GENOMIC DNA]</scope>
    <source>
        <strain evidence="12 13">LA</strain>
    </source>
</reference>
<evidence type="ECO:0000259" key="11">
    <source>
        <dbReference type="PROSITE" id="PS51278"/>
    </source>
</evidence>
<feature type="binding site" evidence="9">
    <location>
        <position position="103"/>
    </location>
    <ligand>
        <name>L-glutamine</name>
        <dbReference type="ChEBI" id="CHEBI:58359"/>
    </ligand>
</feature>
<dbReference type="CDD" id="cd01991">
    <property type="entry name" value="Asn_synthase_B_C"/>
    <property type="match status" value="1"/>
</dbReference>
<dbReference type="Pfam" id="PF13537">
    <property type="entry name" value="GATase_7"/>
    <property type="match status" value="1"/>
</dbReference>
<dbReference type="NCBIfam" id="TIGR01536">
    <property type="entry name" value="asn_synth_AEB"/>
    <property type="match status" value="1"/>
</dbReference>
<keyword evidence="5 9" id="KW-0067">ATP-binding</keyword>
<dbReference type="InterPro" id="IPR017932">
    <property type="entry name" value="GATase_2_dom"/>
</dbReference>
<evidence type="ECO:0000313" key="12">
    <source>
        <dbReference type="EMBL" id="GCD78590.1"/>
    </source>
</evidence>
<dbReference type="InterPro" id="IPR051786">
    <property type="entry name" value="ASN_synthetase/amidase"/>
</dbReference>
<dbReference type="PANTHER" id="PTHR43284:SF1">
    <property type="entry name" value="ASPARAGINE SYNTHETASE"/>
    <property type="match status" value="1"/>
</dbReference>
<evidence type="ECO:0000256" key="5">
    <source>
        <dbReference type="ARBA" id="ARBA00022840"/>
    </source>
</evidence>
<dbReference type="RefSeq" id="WP_124398644.1">
    <property type="nucleotide sequence ID" value="NZ_BHZE01000027.1"/>
</dbReference>
<dbReference type="OrthoDB" id="9763290at2"/>
<feature type="site" description="Important for beta-aspartyl-AMP intermediate formation" evidence="10">
    <location>
        <position position="369"/>
    </location>
</feature>
<proteinExistence type="inferred from homology"/>
<dbReference type="EMBL" id="BHZE01000027">
    <property type="protein sequence ID" value="GCD78590.1"/>
    <property type="molecule type" value="Genomic_DNA"/>
</dbReference>
<feature type="active site" description="For GATase activity" evidence="8">
    <location>
        <position position="2"/>
    </location>
</feature>
<dbReference type="InterPro" id="IPR006426">
    <property type="entry name" value="Asn_synth_AEB"/>
</dbReference>
<keyword evidence="13" id="KW-1185">Reference proteome</keyword>
<dbReference type="Pfam" id="PF00733">
    <property type="entry name" value="Asn_synthase"/>
    <property type="match status" value="1"/>
</dbReference>
<evidence type="ECO:0000256" key="10">
    <source>
        <dbReference type="PIRSR" id="PIRSR001589-3"/>
    </source>
</evidence>